<accession>A0A197JCZ9</accession>
<proteinExistence type="predicted"/>
<name>A0A197JCZ9_9FUNG</name>
<protein>
    <submittedName>
        <fullName evidence="2">Uncharacterized protein</fullName>
    </submittedName>
</protein>
<evidence type="ECO:0000313" key="3">
    <source>
        <dbReference type="Proteomes" id="UP000078512"/>
    </source>
</evidence>
<reference evidence="2 3" key="1">
    <citation type="submission" date="2016-05" db="EMBL/GenBank/DDBJ databases">
        <title>Genome sequencing reveals origins of a unique bacterial endosymbiosis in the earliest lineages of terrestrial Fungi.</title>
        <authorList>
            <consortium name="DOE Joint Genome Institute"/>
            <person name="Uehling J."/>
            <person name="Gryganskyi A."/>
            <person name="Hameed K."/>
            <person name="Tschaplinski T."/>
            <person name="Misztal P."/>
            <person name="Wu S."/>
            <person name="Desiro A."/>
            <person name="Vande Pol N."/>
            <person name="Du Z.-Y."/>
            <person name="Zienkiewicz A."/>
            <person name="Zienkiewicz K."/>
            <person name="Morin E."/>
            <person name="Tisserant E."/>
            <person name="Splivallo R."/>
            <person name="Hainaut M."/>
            <person name="Henrissat B."/>
            <person name="Ohm R."/>
            <person name="Kuo A."/>
            <person name="Yan J."/>
            <person name="Lipzen A."/>
            <person name="Nolan M."/>
            <person name="Labutti K."/>
            <person name="Barry K."/>
            <person name="Goldstein A."/>
            <person name="Labbe J."/>
            <person name="Schadt C."/>
            <person name="Tuskan G."/>
            <person name="Grigoriev I."/>
            <person name="Martin F."/>
            <person name="Vilgalys R."/>
            <person name="Bonito G."/>
        </authorList>
    </citation>
    <scope>NUCLEOTIDE SEQUENCE [LARGE SCALE GENOMIC DNA]</scope>
    <source>
        <strain evidence="2 3">AG-77</strain>
    </source>
</reference>
<sequence length="85" mass="9258">MQSSTRTGTLPSLHLPLSLSPSPPPPLSYLLFSLHGFFATLPGLCHHNTRCDTTDQCFCSSPPMPPRPIYLCSYPLPLPLTHSPA</sequence>
<feature type="compositionally biased region" description="Low complexity" evidence="1">
    <location>
        <begin position="10"/>
        <end position="20"/>
    </location>
</feature>
<dbReference type="EMBL" id="KV442137">
    <property type="protein sequence ID" value="OAQ22898.1"/>
    <property type="molecule type" value="Genomic_DNA"/>
</dbReference>
<evidence type="ECO:0000256" key="1">
    <source>
        <dbReference type="SAM" id="MobiDB-lite"/>
    </source>
</evidence>
<keyword evidence="3" id="KW-1185">Reference proteome</keyword>
<feature type="region of interest" description="Disordered" evidence="1">
    <location>
        <begin position="1"/>
        <end position="22"/>
    </location>
</feature>
<evidence type="ECO:0000313" key="2">
    <source>
        <dbReference type="EMBL" id="OAQ22898.1"/>
    </source>
</evidence>
<dbReference type="Proteomes" id="UP000078512">
    <property type="component" value="Unassembled WGS sequence"/>
</dbReference>
<gene>
    <name evidence="2" type="ORF">K457DRAFT_265103</name>
</gene>
<organism evidence="2 3">
    <name type="scientific">Linnemannia elongata AG-77</name>
    <dbReference type="NCBI Taxonomy" id="1314771"/>
    <lineage>
        <taxon>Eukaryota</taxon>
        <taxon>Fungi</taxon>
        <taxon>Fungi incertae sedis</taxon>
        <taxon>Mucoromycota</taxon>
        <taxon>Mortierellomycotina</taxon>
        <taxon>Mortierellomycetes</taxon>
        <taxon>Mortierellales</taxon>
        <taxon>Mortierellaceae</taxon>
        <taxon>Linnemannia</taxon>
    </lineage>
</organism>
<dbReference type="AlphaFoldDB" id="A0A197JCZ9"/>